<reference evidence="3" key="1">
    <citation type="journal article" date="2019" name="Int. J. Syst. Evol. Microbiol.">
        <title>The Global Catalogue of Microorganisms (GCM) 10K type strain sequencing project: providing services to taxonomists for standard genome sequencing and annotation.</title>
        <authorList>
            <consortium name="The Broad Institute Genomics Platform"/>
            <consortium name="The Broad Institute Genome Sequencing Center for Infectious Disease"/>
            <person name="Wu L."/>
            <person name="Ma J."/>
        </authorList>
    </citation>
    <scope>NUCLEOTIDE SEQUENCE [LARGE SCALE GENOMIC DNA]</scope>
    <source>
        <strain evidence="3">JCM 31696</strain>
    </source>
</reference>
<feature type="domain" description="HTH cro/C1-type" evidence="1">
    <location>
        <begin position="18"/>
        <end position="78"/>
    </location>
</feature>
<keyword evidence="3" id="KW-1185">Reference proteome</keyword>
<dbReference type="SUPFAM" id="SSF47413">
    <property type="entry name" value="lambda repressor-like DNA-binding domains"/>
    <property type="match status" value="1"/>
</dbReference>
<dbReference type="PROSITE" id="PS50943">
    <property type="entry name" value="HTH_CROC1"/>
    <property type="match status" value="1"/>
</dbReference>
<organism evidence="2 3">
    <name type="scientific">Actinomadura adrarensis</name>
    <dbReference type="NCBI Taxonomy" id="1819600"/>
    <lineage>
        <taxon>Bacteria</taxon>
        <taxon>Bacillati</taxon>
        <taxon>Actinomycetota</taxon>
        <taxon>Actinomycetes</taxon>
        <taxon>Streptosporangiales</taxon>
        <taxon>Thermomonosporaceae</taxon>
        <taxon>Actinomadura</taxon>
    </lineage>
</organism>
<dbReference type="CDD" id="cd00093">
    <property type="entry name" value="HTH_XRE"/>
    <property type="match status" value="1"/>
</dbReference>
<dbReference type="Pfam" id="PF13560">
    <property type="entry name" value="HTH_31"/>
    <property type="match status" value="1"/>
</dbReference>
<accession>A0ABW3CHH8</accession>
<comment type="caution">
    <text evidence="2">The sequence shown here is derived from an EMBL/GenBank/DDBJ whole genome shotgun (WGS) entry which is preliminary data.</text>
</comment>
<evidence type="ECO:0000259" key="1">
    <source>
        <dbReference type="PROSITE" id="PS50943"/>
    </source>
</evidence>
<dbReference type="Proteomes" id="UP001597083">
    <property type="component" value="Unassembled WGS sequence"/>
</dbReference>
<evidence type="ECO:0000313" key="2">
    <source>
        <dbReference type="EMBL" id="MFD0853994.1"/>
    </source>
</evidence>
<proteinExistence type="predicted"/>
<evidence type="ECO:0000313" key="3">
    <source>
        <dbReference type="Proteomes" id="UP001597083"/>
    </source>
</evidence>
<dbReference type="EMBL" id="JBHTIR010002611">
    <property type="protein sequence ID" value="MFD0853994.1"/>
    <property type="molecule type" value="Genomic_DNA"/>
</dbReference>
<dbReference type="SMART" id="SM00530">
    <property type="entry name" value="HTH_XRE"/>
    <property type="match status" value="1"/>
</dbReference>
<protein>
    <submittedName>
        <fullName evidence="2">Helix-turn-helix domain-containing protein</fullName>
    </submittedName>
</protein>
<dbReference type="InterPro" id="IPR010982">
    <property type="entry name" value="Lambda_DNA-bd_dom_sf"/>
</dbReference>
<dbReference type="Gene3D" id="1.10.260.40">
    <property type="entry name" value="lambda repressor-like DNA-binding domains"/>
    <property type="match status" value="1"/>
</dbReference>
<gene>
    <name evidence="2" type="ORF">ACFQ07_17285</name>
</gene>
<sequence>MSRVTSRTDVSRRVGLRVRALRQARSWTQPELAARLSKVGFEISAPSITRMEQGSRQTVSIDAALALCDVFEVTLDDLISASCSRCHGAPPVGFRCQSCGAETTEPAPVPVSGEEARELMAGL</sequence>
<name>A0ABW3CHH8_9ACTN</name>
<dbReference type="InterPro" id="IPR001387">
    <property type="entry name" value="Cro/C1-type_HTH"/>
</dbReference>